<sequence length="761" mass="84411">MLTTSSIAPLTEALYSHLQATLHLLQVFLTLEWTVFSRLTFGILALAFVYLLALVFSLRNDRQPLVIWEKLGKPVIKPLRPRVFAFLLGHTDPYAKSIDMHVSSLSRGFVTAIMRDHHRNRNPFNSIHATALATFAETVGGLALMTNLKSKDRAILGSINVKTEVVVKDRTLDTVALATLVWVVEREDTWIIPSMNYVTSALTWTMIVKEFTEAFFTLAQVISELSPRSSPTLPPLDLDQPQDRRILPLRKNACAVCAVCFTCSKNYALECTCEETQPRRGKNLPLNCLDSRAKKLNKADREDYDFAIQWLQENAHAIYRDPASNQVVGLTNQAEVGLCKAHSSTLYRAKKRWKRDTQTSTPSSPHHDCDTPMDLSPINSNNSNKSSGRKEIKLEMGGGLAAKVKELSQQQHQQIQTLPSDLNIIPSTSNKRKRIDKKGSSDTTPPLPSGSSSKLPHSSASTPLYGTAPLISSSHHHPTSISSPPLSYMSAQLPPLQQQEQQQQPSPVTSLSSLSSSLQHQLHLSSSTSSSKYHHHRASPPPHQSALSAHSSTSPASYDIRHHQLHIHQQYPHHQLHLQQQQQQQHHHHSLKSTAPPPSLPLVSGLSGPSISSPSSSASTSSSSLPLQQQQQDQQQQQQLSLTPYHQQGSPTSPLPPLQQQSMIQIETVSLKSMPSDEPCIYFIRNLAITDTFTFRHLLDETDITGAPPPGKRIIIADPTSERIFPLSQPIRSVLPRPASTHMEFCLGLTDKASINWSSYT</sequence>
<dbReference type="InterPro" id="IPR029069">
    <property type="entry name" value="HotDog_dom_sf"/>
</dbReference>
<keyword evidence="2" id="KW-0472">Membrane</keyword>
<feature type="region of interest" description="Disordered" evidence="1">
    <location>
        <begin position="350"/>
        <end position="389"/>
    </location>
</feature>
<evidence type="ECO:0000256" key="1">
    <source>
        <dbReference type="SAM" id="MobiDB-lite"/>
    </source>
</evidence>
<dbReference type="Gene3D" id="3.10.129.10">
    <property type="entry name" value="Hotdog Thioesterase"/>
    <property type="match status" value="1"/>
</dbReference>
<gene>
    <name evidence="3" type="primary">ABSGL_09772.1 scaffold 11617</name>
</gene>
<feature type="compositionally biased region" description="Polar residues" evidence="1">
    <location>
        <begin position="545"/>
        <end position="556"/>
    </location>
</feature>
<feature type="compositionally biased region" description="Low complexity" evidence="1">
    <location>
        <begin position="441"/>
        <end position="531"/>
    </location>
</feature>
<keyword evidence="2" id="KW-0812">Transmembrane</keyword>
<feature type="region of interest" description="Disordered" evidence="1">
    <location>
        <begin position="406"/>
        <end position="556"/>
    </location>
</feature>
<feature type="compositionally biased region" description="Polar residues" evidence="1">
    <location>
        <begin position="417"/>
        <end position="429"/>
    </location>
</feature>
<dbReference type="AlphaFoldDB" id="A0A163JN54"/>
<dbReference type="InterPro" id="IPR027961">
    <property type="entry name" value="DUF4442"/>
</dbReference>
<protein>
    <submittedName>
        <fullName evidence="3">Uncharacterized protein</fullName>
    </submittedName>
</protein>
<feature type="transmembrane region" description="Helical" evidence="2">
    <location>
        <begin position="35"/>
        <end position="58"/>
    </location>
</feature>
<reference evidence="3" key="1">
    <citation type="submission" date="2016-04" db="EMBL/GenBank/DDBJ databases">
        <authorList>
            <person name="Evans L.H."/>
            <person name="Alamgir A."/>
            <person name="Owens N."/>
            <person name="Weber N.D."/>
            <person name="Virtaneva K."/>
            <person name="Barbian K."/>
            <person name="Babar A."/>
            <person name="Rosenke K."/>
        </authorList>
    </citation>
    <scope>NUCLEOTIDE SEQUENCE [LARGE SCALE GENOMIC DNA]</scope>
    <source>
        <strain evidence="3">CBS 101.48</strain>
    </source>
</reference>
<feature type="compositionally biased region" description="Low complexity" evidence="1">
    <location>
        <begin position="570"/>
        <end position="584"/>
    </location>
</feature>
<feature type="region of interest" description="Disordered" evidence="1">
    <location>
        <begin position="570"/>
        <end position="658"/>
    </location>
</feature>
<keyword evidence="4" id="KW-1185">Reference proteome</keyword>
<proteinExistence type="predicted"/>
<feature type="compositionally biased region" description="Low complexity" evidence="1">
    <location>
        <begin position="601"/>
        <end position="658"/>
    </location>
</feature>
<dbReference type="EMBL" id="LT554307">
    <property type="protein sequence ID" value="SAM03916.1"/>
    <property type="molecule type" value="Genomic_DNA"/>
</dbReference>
<accession>A0A163JN54</accession>
<dbReference type="Pfam" id="PF14539">
    <property type="entry name" value="DUF4442"/>
    <property type="match status" value="1"/>
</dbReference>
<keyword evidence="2" id="KW-1133">Transmembrane helix</keyword>
<dbReference type="OrthoDB" id="2358153at2759"/>
<dbReference type="Proteomes" id="UP000078561">
    <property type="component" value="Unassembled WGS sequence"/>
</dbReference>
<dbReference type="SUPFAM" id="SSF54637">
    <property type="entry name" value="Thioesterase/thiol ester dehydrase-isomerase"/>
    <property type="match status" value="1"/>
</dbReference>
<name>A0A163JN54_ABSGL</name>
<evidence type="ECO:0000313" key="3">
    <source>
        <dbReference type="EMBL" id="SAM03916.1"/>
    </source>
</evidence>
<evidence type="ECO:0000313" key="4">
    <source>
        <dbReference type="Proteomes" id="UP000078561"/>
    </source>
</evidence>
<dbReference type="InParanoid" id="A0A163JN54"/>
<dbReference type="CDD" id="cd03443">
    <property type="entry name" value="PaaI_thioesterase"/>
    <property type="match status" value="1"/>
</dbReference>
<organism evidence="3">
    <name type="scientific">Absidia glauca</name>
    <name type="common">Pin mould</name>
    <dbReference type="NCBI Taxonomy" id="4829"/>
    <lineage>
        <taxon>Eukaryota</taxon>
        <taxon>Fungi</taxon>
        <taxon>Fungi incertae sedis</taxon>
        <taxon>Mucoromycota</taxon>
        <taxon>Mucoromycotina</taxon>
        <taxon>Mucoromycetes</taxon>
        <taxon>Mucorales</taxon>
        <taxon>Cunninghamellaceae</taxon>
        <taxon>Absidia</taxon>
    </lineage>
</organism>
<evidence type="ECO:0000256" key="2">
    <source>
        <dbReference type="SAM" id="Phobius"/>
    </source>
</evidence>